<reference evidence="1" key="1">
    <citation type="submission" date="2022-07" db="EMBL/GenBank/DDBJ databases">
        <title>Genome Sequence of Phlebia brevispora.</title>
        <authorList>
            <person name="Buettner E."/>
        </authorList>
    </citation>
    <scope>NUCLEOTIDE SEQUENCE</scope>
    <source>
        <strain evidence="1">MPL23</strain>
    </source>
</reference>
<evidence type="ECO:0000313" key="2">
    <source>
        <dbReference type="Proteomes" id="UP001148662"/>
    </source>
</evidence>
<sequence>MSAETEVRYVVAGNPTGWAAMAQTIREKDADKVKDCKEDIDTLLVFTGLFSAVMTAFVIESYQNLSPDKTDTIIHLLDRISNQTSAEDTVSSLSSAKSQTVFEPSLAATRVNQLWFASLILTLITASFGMLVKQWLREYLAVDYTSPHERLRARQFRYPGLADFKVFEIAGALPLLLQLALGLFFLGLCFFTWSVEPAVGKTSVVLVSGWAFLFTCATIAPIFSSRCPFKTAILKQVMIILRSRIRSTLFPLTLHTGLLSAHRVAVLGVQKDARRFGFLNSQSFVEEDEVVKNGMDEIAFLADVDAFLLDDDLLGTTMFDSLTQYHADPPTVIKFVLQALNNRLYGVTLVQPLASNPDLRRLTIRGWVAVMDIVADTLLQGFARNVPISRGQWFQDAVFLLFSESDKLMTPNARNALVHSVRSNSISAFGDLLTSLSSSPGFLSRFHTNDILKPLSRYLDDLLSKRSIDPLDVIHFVLQVISLETGHVAAMPLPSILDLKALSQSMWEFAADVISAVVLHGVTKTGDKEPDVEDWFEDAIHILFSVSSYPLTHTGLHALSRCIDVSSVYQRFGRCLSPLVAPESAYVEPTISRLRDLGKLITGLAEMNWLLRQVIGSMDCTPMCKHRRTNPPLVDLVYDHVSQDEAWGRQCFPLLADRMETVTSIIKGPAWPPGAAESFRALISYPSSPHMHPSVPPVILKIITTEMSAGPALSELLSKDWSSHSRIRMDDAASNVLLLLREADSKDRVSFVAAMQKSCEQYLTPELREKFDSVKTCNYVRLCTLLSRVHLEVSFDSNLTQTWNEFYVECAKAMELFRISMYSGTMKEEKESTIQLAEQALTILDSLDAAERVANPIDPSKDSATPSTFPDEIFRQLAEFVPEKVGLQHKRVQQLRIIGVMRDSAESSLRGTTNDDPRAGSGSGSGSDGKDGAGLWEALQQLDRLNHVAKLLQSIQQ</sequence>
<comment type="caution">
    <text evidence="1">The sequence shown here is derived from an EMBL/GenBank/DDBJ whole genome shotgun (WGS) entry which is preliminary data.</text>
</comment>
<accession>A0ACC1S3M9</accession>
<organism evidence="1 2">
    <name type="scientific">Phlebia brevispora</name>
    <dbReference type="NCBI Taxonomy" id="194682"/>
    <lineage>
        <taxon>Eukaryota</taxon>
        <taxon>Fungi</taxon>
        <taxon>Dikarya</taxon>
        <taxon>Basidiomycota</taxon>
        <taxon>Agaricomycotina</taxon>
        <taxon>Agaricomycetes</taxon>
        <taxon>Polyporales</taxon>
        <taxon>Meruliaceae</taxon>
        <taxon>Phlebia</taxon>
    </lineage>
</organism>
<proteinExistence type="predicted"/>
<keyword evidence="2" id="KW-1185">Reference proteome</keyword>
<evidence type="ECO:0000313" key="1">
    <source>
        <dbReference type="EMBL" id="KAJ3531413.1"/>
    </source>
</evidence>
<dbReference type="Proteomes" id="UP001148662">
    <property type="component" value="Unassembled WGS sequence"/>
</dbReference>
<gene>
    <name evidence="1" type="ORF">NM688_g7579</name>
</gene>
<name>A0ACC1S3M9_9APHY</name>
<dbReference type="EMBL" id="JANHOG010001803">
    <property type="protein sequence ID" value="KAJ3531413.1"/>
    <property type="molecule type" value="Genomic_DNA"/>
</dbReference>
<protein>
    <submittedName>
        <fullName evidence="1">Uncharacterized protein</fullName>
    </submittedName>
</protein>